<reference evidence="2 3" key="1">
    <citation type="journal article" date="2023" name="Mol. Biol. Evol.">
        <title>Genomics of Secondarily Temperate Adaptation in the Only Non-Antarctic Icefish.</title>
        <authorList>
            <person name="Rivera-Colon A.G."/>
            <person name="Rayamajhi N."/>
            <person name="Minhas B.F."/>
            <person name="Madrigal G."/>
            <person name="Bilyk K.T."/>
            <person name="Yoon V."/>
            <person name="Hune M."/>
            <person name="Gregory S."/>
            <person name="Cheng C.H.C."/>
            <person name="Catchen J.M."/>
        </authorList>
    </citation>
    <scope>NUCLEOTIDE SEQUENCE [LARGE SCALE GENOMIC DNA]</scope>
    <source>
        <strain evidence="2">JC2023a</strain>
    </source>
</reference>
<dbReference type="InterPro" id="IPR002931">
    <property type="entry name" value="Transglutaminase-like"/>
</dbReference>
<name>A0AAN8BKM8_9TELE</name>
<dbReference type="Proteomes" id="UP001335648">
    <property type="component" value="Unassembled WGS sequence"/>
</dbReference>
<protein>
    <recommendedName>
        <fullName evidence="1">Transglutaminase-like domain-containing protein</fullName>
    </recommendedName>
</protein>
<dbReference type="Gene3D" id="3.10.620.30">
    <property type="match status" value="1"/>
</dbReference>
<comment type="caution">
    <text evidence="2">The sequence shown here is derived from an EMBL/GenBank/DDBJ whole genome shotgun (WGS) entry which is preliminary data.</text>
</comment>
<feature type="domain" description="Transglutaminase-like" evidence="1">
    <location>
        <begin position="251"/>
        <end position="320"/>
    </location>
</feature>
<evidence type="ECO:0000313" key="3">
    <source>
        <dbReference type="Proteomes" id="UP001335648"/>
    </source>
</evidence>
<dbReference type="Pfam" id="PF23265">
    <property type="entry name" value="Ig-like_KY"/>
    <property type="match status" value="3"/>
</dbReference>
<organism evidence="2 3">
    <name type="scientific">Champsocephalus esox</name>
    <name type="common">pike icefish</name>
    <dbReference type="NCBI Taxonomy" id="159716"/>
    <lineage>
        <taxon>Eukaryota</taxon>
        <taxon>Metazoa</taxon>
        <taxon>Chordata</taxon>
        <taxon>Craniata</taxon>
        <taxon>Vertebrata</taxon>
        <taxon>Euteleostomi</taxon>
        <taxon>Actinopterygii</taxon>
        <taxon>Neopterygii</taxon>
        <taxon>Teleostei</taxon>
        <taxon>Neoteleostei</taxon>
        <taxon>Acanthomorphata</taxon>
        <taxon>Eupercaria</taxon>
        <taxon>Perciformes</taxon>
        <taxon>Notothenioidei</taxon>
        <taxon>Channichthyidae</taxon>
        <taxon>Champsocephalus</taxon>
    </lineage>
</organism>
<dbReference type="EMBL" id="JAULUE010002059">
    <property type="protein sequence ID" value="KAK5886648.1"/>
    <property type="molecule type" value="Genomic_DNA"/>
</dbReference>
<dbReference type="InterPro" id="IPR038765">
    <property type="entry name" value="Papain-like_cys_pep_sf"/>
</dbReference>
<proteinExistence type="predicted"/>
<sequence length="840" mass="93175">MSAKVAIQKFSFPSSCAARLSHQDELTQKGCVQVKVLELSDLQANRILSKVGSVAVIGALVHNENQAKESPKSPPAGDTAPAQVLVCAKASKSAVFSRHSVFEKFTVESEDQRPAAKRQLSSESAARTITVVKKSAVRTEVEEHRHLKTKAHPGQRATPYIVTGGKRRRRKDLFTNSEVFNRVNSHVIRAGVELKEKCVYDVKTIVRSITQGARNELERLRAIWVWLCHNIEYDVSGYLGRSEKLSSPEEVIAAGRGVCCGYSSLCSEMCREVGIECQEVPGHSKGIGYLQGQSLENVKSDHLWNSVLLDGQWFLLDACWGAGRVDMEHESFVKRFDDFYFLTDPEEFIESHFPDEQRWQLLDTPIPLEEFGRRVFKTSAFFTTGLRLIQPHHSHIVTDDGEANVSIGFPRPTTFTYEMTQHQDILHSGVSEQKESSNSSYGLLTVSHRSMKLKLLPPATGVYDVKVFARPEIATTHLVWVCSFTVECPVPRAMEEIPENPFLSWGLQSVAGSLGVAGSSQDSKAAEVEEGVFVLTLKSSRPLMLLCELVHPALEATVAKRCVATQIQPDVLTCHVMCPLRGFYRLSVFVRDYEKTEVKFQNAANFLLHCKGKVVSRDELYPPNLGSACGPGSRTIEAGLSKFSHTTALVSTQQGKCNITFHNQRDLELHTVLSREENQTAAIPLSRHVFCTFTDSKVTVSASLPDAGVYRLALYAKITPGGDFSPMCDFVVRNSCVQPGPPFPCVYSAWRKGCVLFEPRGGLLEPATWVRFRVRVPGAQRVSVMGETRTDLKMNKSRVWEGEVFSGNGLQPLKLAATSGESTDMAVLMIFDIKQVEGEQ</sequence>
<dbReference type="GO" id="GO:0005737">
    <property type="term" value="C:cytoplasm"/>
    <property type="evidence" value="ECO:0007669"/>
    <property type="project" value="TreeGrafter"/>
</dbReference>
<accession>A0AAN8BKM8</accession>
<dbReference type="PANTHER" id="PTHR46333:SF4">
    <property type="entry name" value="TRANSGLUTAMINASE-LIKE DOMAIN-CONTAINING PROTEIN"/>
    <property type="match status" value="1"/>
</dbReference>
<dbReference type="SMART" id="SM00460">
    <property type="entry name" value="TGc"/>
    <property type="match status" value="1"/>
</dbReference>
<gene>
    <name evidence="2" type="ORF">CesoFtcFv8_017662</name>
</gene>
<evidence type="ECO:0000313" key="2">
    <source>
        <dbReference type="EMBL" id="KAK5886648.1"/>
    </source>
</evidence>
<dbReference type="InterPro" id="IPR052557">
    <property type="entry name" value="CAP/Cytokinesis_protein"/>
</dbReference>
<keyword evidence="3" id="KW-1185">Reference proteome</keyword>
<dbReference type="PANTHER" id="PTHR46333">
    <property type="entry name" value="CYTOKINESIS PROTEIN 3"/>
    <property type="match status" value="1"/>
</dbReference>
<dbReference type="InterPro" id="IPR056564">
    <property type="entry name" value="Ig-like_KY"/>
</dbReference>
<dbReference type="SUPFAM" id="SSF54001">
    <property type="entry name" value="Cysteine proteinases"/>
    <property type="match status" value="1"/>
</dbReference>
<dbReference type="AlphaFoldDB" id="A0AAN8BKM8"/>
<dbReference type="Pfam" id="PF01841">
    <property type="entry name" value="Transglut_core"/>
    <property type="match status" value="1"/>
</dbReference>
<evidence type="ECO:0000259" key="1">
    <source>
        <dbReference type="SMART" id="SM00460"/>
    </source>
</evidence>